<dbReference type="RefSeq" id="WP_168518431.1">
    <property type="nucleotide sequence ID" value="NZ_JAAXLS010000015.1"/>
</dbReference>
<dbReference type="Gene3D" id="1.10.10.60">
    <property type="entry name" value="Homeodomain-like"/>
    <property type="match status" value="1"/>
</dbReference>
<keyword evidence="1" id="KW-0805">Transcription regulation</keyword>
<evidence type="ECO:0000313" key="6">
    <source>
        <dbReference type="EMBL" id="NKQ55454.1"/>
    </source>
</evidence>
<name>A0ABX1J715_9PSEU</name>
<comment type="caution">
    <text evidence="6">The sequence shown here is derived from an EMBL/GenBank/DDBJ whole genome shotgun (WGS) entry which is preliminary data.</text>
</comment>
<keyword evidence="3" id="KW-0804">Transcription</keyword>
<dbReference type="Pfam" id="PF00440">
    <property type="entry name" value="TetR_N"/>
    <property type="match status" value="1"/>
</dbReference>
<dbReference type="Proteomes" id="UP000715441">
    <property type="component" value="Unassembled WGS sequence"/>
</dbReference>
<dbReference type="PROSITE" id="PS50977">
    <property type="entry name" value="HTH_TETR_2"/>
    <property type="match status" value="1"/>
</dbReference>
<gene>
    <name evidence="6" type="ORF">HFP15_21455</name>
</gene>
<dbReference type="PRINTS" id="PR00455">
    <property type="entry name" value="HTHTETR"/>
</dbReference>
<dbReference type="Gene3D" id="1.10.357.10">
    <property type="entry name" value="Tetracycline Repressor, domain 2"/>
    <property type="match status" value="1"/>
</dbReference>
<feature type="domain" description="HTH tetR-type" evidence="5">
    <location>
        <begin position="11"/>
        <end position="71"/>
    </location>
</feature>
<dbReference type="InterPro" id="IPR001647">
    <property type="entry name" value="HTH_TetR"/>
</dbReference>
<dbReference type="PANTHER" id="PTHR30055">
    <property type="entry name" value="HTH-TYPE TRANSCRIPTIONAL REGULATOR RUTR"/>
    <property type="match status" value="1"/>
</dbReference>
<accession>A0ABX1J715</accession>
<dbReference type="InterPro" id="IPR050109">
    <property type="entry name" value="HTH-type_TetR-like_transc_reg"/>
</dbReference>
<protein>
    <submittedName>
        <fullName evidence="6">TetR/AcrR family transcriptional regulator</fullName>
    </submittedName>
</protein>
<evidence type="ECO:0000256" key="2">
    <source>
        <dbReference type="ARBA" id="ARBA00023125"/>
    </source>
</evidence>
<proteinExistence type="predicted"/>
<dbReference type="InterPro" id="IPR009057">
    <property type="entry name" value="Homeodomain-like_sf"/>
</dbReference>
<evidence type="ECO:0000256" key="4">
    <source>
        <dbReference type="PROSITE-ProRule" id="PRU00335"/>
    </source>
</evidence>
<dbReference type="SUPFAM" id="SSF46689">
    <property type="entry name" value="Homeodomain-like"/>
    <property type="match status" value="1"/>
</dbReference>
<keyword evidence="2 4" id="KW-0238">DNA-binding</keyword>
<keyword evidence="7" id="KW-1185">Reference proteome</keyword>
<dbReference type="PANTHER" id="PTHR30055:SF234">
    <property type="entry name" value="HTH-TYPE TRANSCRIPTIONAL REGULATOR BETI"/>
    <property type="match status" value="1"/>
</dbReference>
<evidence type="ECO:0000256" key="3">
    <source>
        <dbReference type="ARBA" id="ARBA00023163"/>
    </source>
</evidence>
<evidence type="ECO:0000313" key="7">
    <source>
        <dbReference type="Proteomes" id="UP000715441"/>
    </source>
</evidence>
<sequence length="218" mass="23630">MDEARVRRRDPARKERILAASAELISRHGYHAVGLADIGTAAGIVSTGVYRHFESKAAILAALLHRVMDLLGDTAGTIVGKAPDDAVAISELVRHHVGVAIHERRILQVYHLEARSLPPEDLRRLRRAQRHYVEEWVAALTRLRPGLTDGEARVLVHAAIGSIQSILFHNSGLDSDRLAVVLAGAAHACLGVKPRALVDSHSLKGSGNRANSDSHVNH</sequence>
<organism evidence="6 7">
    <name type="scientific">Amycolatopsis acididurans</name>
    <dbReference type="NCBI Taxonomy" id="2724524"/>
    <lineage>
        <taxon>Bacteria</taxon>
        <taxon>Bacillati</taxon>
        <taxon>Actinomycetota</taxon>
        <taxon>Actinomycetes</taxon>
        <taxon>Pseudonocardiales</taxon>
        <taxon>Pseudonocardiaceae</taxon>
        <taxon>Amycolatopsis</taxon>
    </lineage>
</organism>
<reference evidence="6 7" key="1">
    <citation type="submission" date="2020-04" db="EMBL/GenBank/DDBJ databases">
        <title>Novel species.</title>
        <authorList>
            <person name="Teo W.F.A."/>
            <person name="Lipun K."/>
            <person name="Srisuk N."/>
            <person name="Duangmal K."/>
        </authorList>
    </citation>
    <scope>NUCLEOTIDE SEQUENCE [LARGE SCALE GENOMIC DNA]</scope>
    <source>
        <strain evidence="6 7">K13G38</strain>
    </source>
</reference>
<dbReference type="EMBL" id="JAAXLS010000015">
    <property type="protein sequence ID" value="NKQ55454.1"/>
    <property type="molecule type" value="Genomic_DNA"/>
</dbReference>
<feature type="DNA-binding region" description="H-T-H motif" evidence="4">
    <location>
        <begin position="34"/>
        <end position="53"/>
    </location>
</feature>
<evidence type="ECO:0000256" key="1">
    <source>
        <dbReference type="ARBA" id="ARBA00023015"/>
    </source>
</evidence>
<evidence type="ECO:0000259" key="5">
    <source>
        <dbReference type="PROSITE" id="PS50977"/>
    </source>
</evidence>